<evidence type="ECO:0000259" key="7">
    <source>
        <dbReference type="PROSITE" id="PS51755"/>
    </source>
</evidence>
<gene>
    <name evidence="8" type="ORF">POF43_027240</name>
    <name evidence="9" type="ORF">POF50_007040</name>
</gene>
<organism evidence="9">
    <name type="scientific">Streptantibioticus silvisoli</name>
    <dbReference type="NCBI Taxonomy" id="2705255"/>
    <lineage>
        <taxon>Bacteria</taxon>
        <taxon>Bacillati</taxon>
        <taxon>Actinomycetota</taxon>
        <taxon>Actinomycetes</taxon>
        <taxon>Kitasatosporales</taxon>
        <taxon>Streptomycetaceae</taxon>
        <taxon>Streptantibioticus</taxon>
    </lineage>
</organism>
<dbReference type="InterPro" id="IPR051677">
    <property type="entry name" value="AfsR-DnrI-RedD_regulator"/>
</dbReference>
<evidence type="ECO:0000256" key="1">
    <source>
        <dbReference type="ARBA" id="ARBA00005820"/>
    </source>
</evidence>
<proteinExistence type="inferred from homology"/>
<dbReference type="PANTHER" id="PTHR35807:SF1">
    <property type="entry name" value="TRANSCRIPTIONAL REGULATOR REDD"/>
    <property type="match status" value="1"/>
</dbReference>
<evidence type="ECO:0000313" key="10">
    <source>
        <dbReference type="Proteomes" id="UP001156398"/>
    </source>
</evidence>
<reference evidence="9 10" key="1">
    <citation type="submission" date="2023-05" db="EMBL/GenBank/DDBJ databases">
        <title>Streptantibioticus silvisoli sp. nov., acidotolerant actinomycetes 1 from pine litter.</title>
        <authorList>
            <person name="Swiecimska M."/>
            <person name="Golinska P."/>
            <person name="Sangal V."/>
            <person name="Wachnowicz B."/>
            <person name="Goodfellow M."/>
        </authorList>
    </citation>
    <scope>NUCLEOTIDE SEQUENCE</scope>
    <source>
        <strain evidence="9">SL13</strain>
        <strain evidence="8 10">SL54</strain>
    </source>
</reference>
<dbReference type="Gene3D" id="1.25.40.10">
    <property type="entry name" value="Tetratricopeptide repeat domain"/>
    <property type="match status" value="1"/>
</dbReference>
<protein>
    <submittedName>
        <fullName evidence="9">AfsR/SARP family transcriptional regulator</fullName>
    </submittedName>
</protein>
<dbReference type="Gene3D" id="1.10.10.10">
    <property type="entry name" value="Winged helix-like DNA-binding domain superfamily/Winged helix DNA-binding domain"/>
    <property type="match status" value="1"/>
</dbReference>
<comment type="caution">
    <text evidence="9">The sequence shown here is derived from an EMBL/GenBank/DDBJ whole genome shotgun (WGS) entry which is preliminary data.</text>
</comment>
<dbReference type="GO" id="GO:0003677">
    <property type="term" value="F:DNA binding"/>
    <property type="evidence" value="ECO:0007669"/>
    <property type="project" value="UniProtKB-UniRule"/>
</dbReference>
<evidence type="ECO:0000256" key="5">
    <source>
        <dbReference type="ARBA" id="ARBA00023163"/>
    </source>
</evidence>
<dbReference type="SUPFAM" id="SSF48452">
    <property type="entry name" value="TPR-like"/>
    <property type="match status" value="1"/>
</dbReference>
<evidence type="ECO:0000256" key="3">
    <source>
        <dbReference type="ARBA" id="ARBA00023015"/>
    </source>
</evidence>
<dbReference type="EMBL" id="JAAGKO020000050">
    <property type="protein sequence ID" value="MDI5966376.1"/>
    <property type="molecule type" value="Genomic_DNA"/>
</dbReference>
<comment type="similarity">
    <text evidence="1">Belongs to the AfsR/DnrI/RedD regulatory family.</text>
</comment>
<evidence type="ECO:0000256" key="2">
    <source>
        <dbReference type="ARBA" id="ARBA00023012"/>
    </source>
</evidence>
<dbReference type="AlphaFoldDB" id="A0AA90JWH3"/>
<dbReference type="EMBL" id="JABXJJ020000008">
    <property type="protein sequence ID" value="MDI5969101.1"/>
    <property type="molecule type" value="Genomic_DNA"/>
</dbReference>
<keyword evidence="3" id="KW-0805">Transcription regulation</keyword>
<dbReference type="SUPFAM" id="SSF46894">
    <property type="entry name" value="C-terminal effector domain of the bipartite response regulators"/>
    <property type="match status" value="1"/>
</dbReference>
<feature type="DNA-binding region" description="OmpR/PhoB-type" evidence="6">
    <location>
        <begin position="1"/>
        <end position="97"/>
    </location>
</feature>
<dbReference type="InterPro" id="IPR016032">
    <property type="entry name" value="Sig_transdc_resp-reg_C-effctor"/>
</dbReference>
<evidence type="ECO:0000313" key="8">
    <source>
        <dbReference type="EMBL" id="MDI5966376.1"/>
    </source>
</evidence>
<dbReference type="SMART" id="SM00862">
    <property type="entry name" value="Trans_reg_C"/>
    <property type="match status" value="1"/>
</dbReference>
<dbReference type="SMART" id="SM01043">
    <property type="entry name" value="BTAD"/>
    <property type="match status" value="1"/>
</dbReference>
<dbReference type="PROSITE" id="PS51755">
    <property type="entry name" value="OMPR_PHOB"/>
    <property type="match status" value="1"/>
</dbReference>
<keyword evidence="5" id="KW-0804">Transcription</keyword>
<dbReference type="GO" id="GO:0006355">
    <property type="term" value="P:regulation of DNA-templated transcription"/>
    <property type="evidence" value="ECO:0007669"/>
    <property type="project" value="InterPro"/>
</dbReference>
<keyword evidence="4 6" id="KW-0238">DNA-binding</keyword>
<dbReference type="InterPro" id="IPR005158">
    <property type="entry name" value="BTAD"/>
</dbReference>
<accession>A0AA90JWH3</accession>
<dbReference type="CDD" id="cd15831">
    <property type="entry name" value="BTAD"/>
    <property type="match status" value="1"/>
</dbReference>
<dbReference type="GO" id="GO:0000160">
    <property type="term" value="P:phosphorelay signal transduction system"/>
    <property type="evidence" value="ECO:0007669"/>
    <property type="project" value="UniProtKB-KW"/>
</dbReference>
<dbReference type="RefSeq" id="WP_271315843.1">
    <property type="nucleotide sequence ID" value="NZ_JAAGKO020000050.1"/>
</dbReference>
<dbReference type="Pfam" id="PF03704">
    <property type="entry name" value="BTAD"/>
    <property type="match status" value="1"/>
</dbReference>
<dbReference type="InterPro" id="IPR001867">
    <property type="entry name" value="OmpR/PhoB-type_DNA-bd"/>
</dbReference>
<dbReference type="InterPro" id="IPR036388">
    <property type="entry name" value="WH-like_DNA-bd_sf"/>
</dbReference>
<dbReference type="Pfam" id="PF00486">
    <property type="entry name" value="Trans_reg_C"/>
    <property type="match status" value="1"/>
</dbReference>
<evidence type="ECO:0000313" key="9">
    <source>
        <dbReference type="EMBL" id="MDI5969101.1"/>
    </source>
</evidence>
<evidence type="ECO:0000256" key="6">
    <source>
        <dbReference type="PROSITE-ProRule" id="PRU01091"/>
    </source>
</evidence>
<feature type="domain" description="OmpR/PhoB-type" evidence="7">
    <location>
        <begin position="1"/>
        <end position="97"/>
    </location>
</feature>
<dbReference type="Proteomes" id="UP001156398">
    <property type="component" value="Unassembled WGS sequence"/>
</dbReference>
<name>A0AA90JWH3_9ACTN</name>
<dbReference type="InterPro" id="IPR011990">
    <property type="entry name" value="TPR-like_helical_dom_sf"/>
</dbReference>
<keyword evidence="10" id="KW-1185">Reference proteome</keyword>
<sequence>MLNFSVLGALQICAGDEAVEICGDLERVLVQTLLVSEGRPIPAETLAEEMWGDHAPDNQANALQAHVSRVRRRLRALEPERRQQRLVLRPSGYWLTVESGELDAVRFTEGVKAAAATMAEGPEAASKLLREVLALWRGEVFGALPAGPICQLAAARYEEIRLRAMELLFDAELALGRHDAILVELTEAHIGNPLRERFCKHLMLALYRAGRQADALEIYRRMWRRLSEELGVQPSRELRGLEHAILSHDTALAPAGDVTGVLRSA</sequence>
<evidence type="ECO:0000256" key="4">
    <source>
        <dbReference type="ARBA" id="ARBA00023125"/>
    </source>
</evidence>
<keyword evidence="2" id="KW-0902">Two-component regulatory system</keyword>
<dbReference type="PANTHER" id="PTHR35807">
    <property type="entry name" value="TRANSCRIPTIONAL REGULATOR REDD-RELATED"/>
    <property type="match status" value="1"/>
</dbReference>